<gene>
    <name evidence="1" type="primary">Necator_chrII.g5726</name>
    <name evidence="1" type="ORF">RB195_017933</name>
</gene>
<proteinExistence type="predicted"/>
<accession>A0ABR1C7E9</accession>
<name>A0ABR1C7E9_NECAM</name>
<reference evidence="1 2" key="1">
    <citation type="submission" date="2023-08" db="EMBL/GenBank/DDBJ databases">
        <title>A Necator americanus chromosomal reference genome.</title>
        <authorList>
            <person name="Ilik V."/>
            <person name="Petrzelkova K.J."/>
            <person name="Pardy F."/>
            <person name="Fuh T."/>
            <person name="Niatou-Singa F.S."/>
            <person name="Gouil Q."/>
            <person name="Baker L."/>
            <person name="Ritchie M.E."/>
            <person name="Jex A.R."/>
            <person name="Gazzola D."/>
            <person name="Li H."/>
            <person name="Toshio Fujiwara R."/>
            <person name="Zhan B."/>
            <person name="Aroian R.V."/>
            <person name="Pafco B."/>
            <person name="Schwarz E.M."/>
        </authorList>
    </citation>
    <scope>NUCLEOTIDE SEQUENCE [LARGE SCALE GENOMIC DNA]</scope>
    <source>
        <strain evidence="1 2">Aroian</strain>
        <tissue evidence="1">Whole animal</tissue>
    </source>
</reference>
<protein>
    <submittedName>
        <fullName evidence="1">Uncharacterized protein</fullName>
    </submittedName>
</protein>
<evidence type="ECO:0000313" key="1">
    <source>
        <dbReference type="EMBL" id="KAK6734447.1"/>
    </source>
</evidence>
<organism evidence="1 2">
    <name type="scientific">Necator americanus</name>
    <name type="common">Human hookworm</name>
    <dbReference type="NCBI Taxonomy" id="51031"/>
    <lineage>
        <taxon>Eukaryota</taxon>
        <taxon>Metazoa</taxon>
        <taxon>Ecdysozoa</taxon>
        <taxon>Nematoda</taxon>
        <taxon>Chromadorea</taxon>
        <taxon>Rhabditida</taxon>
        <taxon>Rhabditina</taxon>
        <taxon>Rhabditomorpha</taxon>
        <taxon>Strongyloidea</taxon>
        <taxon>Ancylostomatidae</taxon>
        <taxon>Bunostominae</taxon>
        <taxon>Necator</taxon>
    </lineage>
</organism>
<dbReference type="EMBL" id="JAVFWL010000002">
    <property type="protein sequence ID" value="KAK6734447.1"/>
    <property type="molecule type" value="Genomic_DNA"/>
</dbReference>
<evidence type="ECO:0000313" key="2">
    <source>
        <dbReference type="Proteomes" id="UP001303046"/>
    </source>
</evidence>
<sequence>MLIVSSTKKVPFSDFNGFVKALEEGSYRFLTPSHDWIPECPGAYTAVSCVELFDRIFKKYPPVKGGISQLANESFVRKQKSPLVSVQWYEESRIGGKYSVWTQKTFRSNIWVIADFIVSPASFILATNFSYLNELNKGIIELLPAFKESCRPPKRQKTSMAMCTYKTRTLALETATKDLIIELMELVSSSTPP</sequence>
<dbReference type="Proteomes" id="UP001303046">
    <property type="component" value="Unassembled WGS sequence"/>
</dbReference>
<comment type="caution">
    <text evidence="1">The sequence shown here is derived from an EMBL/GenBank/DDBJ whole genome shotgun (WGS) entry which is preliminary data.</text>
</comment>
<keyword evidence="2" id="KW-1185">Reference proteome</keyword>